<protein>
    <submittedName>
        <fullName evidence="1">Uncharacterized protein</fullName>
    </submittedName>
</protein>
<gene>
    <name evidence="1" type="ORF">ABVK25_004345</name>
</gene>
<accession>A0ABR4BCF7</accession>
<keyword evidence="2" id="KW-1185">Reference proteome</keyword>
<organism evidence="1 2">
    <name type="scientific">Lepraria finkii</name>
    <dbReference type="NCBI Taxonomy" id="1340010"/>
    <lineage>
        <taxon>Eukaryota</taxon>
        <taxon>Fungi</taxon>
        <taxon>Dikarya</taxon>
        <taxon>Ascomycota</taxon>
        <taxon>Pezizomycotina</taxon>
        <taxon>Lecanoromycetes</taxon>
        <taxon>OSLEUM clade</taxon>
        <taxon>Lecanoromycetidae</taxon>
        <taxon>Lecanorales</taxon>
        <taxon>Lecanorineae</taxon>
        <taxon>Stereocaulaceae</taxon>
        <taxon>Lepraria</taxon>
    </lineage>
</organism>
<dbReference type="Proteomes" id="UP001590951">
    <property type="component" value="Unassembled WGS sequence"/>
</dbReference>
<name>A0ABR4BCF7_9LECA</name>
<reference evidence="1 2" key="1">
    <citation type="submission" date="2024-09" db="EMBL/GenBank/DDBJ databases">
        <title>Rethinking Asexuality: The Enigmatic Case of Functional Sexual Genes in Lepraria (Stereocaulaceae).</title>
        <authorList>
            <person name="Doellman M."/>
            <person name="Sun Y."/>
            <person name="Barcenas-Pena A."/>
            <person name="Lumbsch H.T."/>
            <person name="Grewe F."/>
        </authorList>
    </citation>
    <scope>NUCLEOTIDE SEQUENCE [LARGE SCALE GENOMIC DNA]</scope>
    <source>
        <strain evidence="1 2">Grewe 0041</strain>
    </source>
</reference>
<comment type="caution">
    <text evidence="1">The sequence shown here is derived from an EMBL/GenBank/DDBJ whole genome shotgun (WGS) entry which is preliminary data.</text>
</comment>
<proteinExistence type="predicted"/>
<dbReference type="EMBL" id="JBHFEH010000011">
    <property type="protein sequence ID" value="KAL2055537.1"/>
    <property type="molecule type" value="Genomic_DNA"/>
</dbReference>
<sequence>MKHLFRQEGREDNVVYEPRHWFNGYHSGKNNETEVTAGDLLVHFAGSYGNNRTEAMGEWFEKVEKEPGTYTVPFEKIKLTDEIEEFWSRWRGVKAMLQQMALGLEKENTTTKYEAWGKLQTAIRLYPWDKKGFGEVMREARTDRYGRG</sequence>
<evidence type="ECO:0000313" key="1">
    <source>
        <dbReference type="EMBL" id="KAL2055537.1"/>
    </source>
</evidence>
<evidence type="ECO:0000313" key="2">
    <source>
        <dbReference type="Proteomes" id="UP001590951"/>
    </source>
</evidence>